<accession>A0A0J1BGN7</accession>
<evidence type="ECO:0000313" key="2">
    <source>
        <dbReference type="EMBL" id="KLU05722.1"/>
    </source>
</evidence>
<feature type="compositionally biased region" description="Basic and acidic residues" evidence="1">
    <location>
        <begin position="280"/>
        <end position="294"/>
    </location>
</feature>
<sequence>MLAVGSSAIRRSTTATYPGKKETYVLDFFNEPEDVLAAFQEYYEAATLLDVSDPNKIWELFDKLRSASIFLWTEVNQFSEVFYTKSKSNAALSNVCRPARDRWQTRYKEAREKFESNRKLYQHAKKLGDATFIANSEGDMNEAKKEMDALGVFKSDLISFSRYYEFMSQIVDYDSTDLEKLNLNALHLAPLLREEAPKEDPIDLSSIDLTHYRLSKIKQQDLLLVKEGAEGLSVGADIGTGKPKSKQEIFLSQLIARLNELFITDGPGPDQLRVHHPRLGPRERAGDESDREQLARTSSAG</sequence>
<dbReference type="PANTHER" id="PTHR42927:SF1">
    <property type="entry name" value="HELICASE SUPERFAMILY 1 AND 2 DOMAIN-CONTAINING PROTEIN"/>
    <property type="match status" value="1"/>
</dbReference>
<dbReference type="RefSeq" id="WP_047814021.1">
    <property type="nucleotide sequence ID" value="NZ_LECT01000017.1"/>
</dbReference>
<evidence type="ECO:0000313" key="3">
    <source>
        <dbReference type="Proteomes" id="UP000036367"/>
    </source>
</evidence>
<reference evidence="2" key="1">
    <citation type="submission" date="2015-05" db="EMBL/GenBank/DDBJ databases">
        <title>Permanent draft genome of Rhodopirellula islandicus K833.</title>
        <authorList>
            <person name="Kizina J."/>
            <person name="Richter M."/>
            <person name="Glockner F.O."/>
            <person name="Harder J."/>
        </authorList>
    </citation>
    <scope>NUCLEOTIDE SEQUENCE [LARGE SCALE GENOMIC DNA]</scope>
    <source>
        <strain evidence="2">K833</strain>
    </source>
</reference>
<proteinExistence type="predicted"/>
<comment type="caution">
    <text evidence="2">The sequence shown here is derived from an EMBL/GenBank/DDBJ whole genome shotgun (WGS) entry which is preliminary data.</text>
</comment>
<gene>
    <name evidence="2" type="ORF">RISK_002354</name>
</gene>
<keyword evidence="2" id="KW-0378">Hydrolase</keyword>
<evidence type="ECO:0000256" key="1">
    <source>
        <dbReference type="SAM" id="MobiDB-lite"/>
    </source>
</evidence>
<dbReference type="PANTHER" id="PTHR42927">
    <property type="entry name" value="HELICASE SUPERFAMILY 1 AND 2 DOMAIN-CONTAINING PROTEIN"/>
    <property type="match status" value="1"/>
</dbReference>
<dbReference type="Proteomes" id="UP000036367">
    <property type="component" value="Unassembled WGS sequence"/>
</dbReference>
<keyword evidence="3" id="KW-1185">Reference proteome</keyword>
<dbReference type="EMBL" id="LECT01000017">
    <property type="protein sequence ID" value="KLU05722.1"/>
    <property type="molecule type" value="Genomic_DNA"/>
</dbReference>
<feature type="region of interest" description="Disordered" evidence="1">
    <location>
        <begin position="266"/>
        <end position="301"/>
    </location>
</feature>
<dbReference type="STRING" id="595434.RISK_002354"/>
<dbReference type="PATRIC" id="fig|595434.4.peg.2248"/>
<dbReference type="GO" id="GO:0009035">
    <property type="term" value="F:type I site-specific deoxyribonuclease activity"/>
    <property type="evidence" value="ECO:0007669"/>
    <property type="project" value="UniProtKB-EC"/>
</dbReference>
<dbReference type="EC" id="3.1.21.3" evidence="2"/>
<protein>
    <submittedName>
        <fullName evidence="2">Type I restriction-modification system, restriction subunit R</fullName>
        <ecNumber evidence="2">3.1.21.3</ecNumber>
    </submittedName>
</protein>
<dbReference type="AlphaFoldDB" id="A0A0J1BGN7"/>
<organism evidence="2 3">
    <name type="scientific">Rhodopirellula islandica</name>
    <dbReference type="NCBI Taxonomy" id="595434"/>
    <lineage>
        <taxon>Bacteria</taxon>
        <taxon>Pseudomonadati</taxon>
        <taxon>Planctomycetota</taxon>
        <taxon>Planctomycetia</taxon>
        <taxon>Pirellulales</taxon>
        <taxon>Pirellulaceae</taxon>
        <taxon>Rhodopirellula</taxon>
    </lineage>
</organism>
<name>A0A0J1BGN7_RHOIS</name>